<feature type="transmembrane region" description="Helical" evidence="5">
    <location>
        <begin position="6"/>
        <end position="26"/>
    </location>
</feature>
<evidence type="ECO:0000259" key="7">
    <source>
        <dbReference type="Pfam" id="PF24961"/>
    </source>
</evidence>
<proteinExistence type="predicted"/>
<keyword evidence="3 5" id="KW-1133">Transmembrane helix</keyword>
<dbReference type="EMBL" id="NDYC01000019">
    <property type="protein sequence ID" value="OXZ27568.1"/>
    <property type="molecule type" value="Genomic_DNA"/>
</dbReference>
<dbReference type="InterPro" id="IPR052165">
    <property type="entry name" value="Membrane_assoc_protease"/>
</dbReference>
<gene>
    <name evidence="8" type="ORF">B9N49_04375</name>
</gene>
<name>A0A233V5A0_FINMA</name>
<protein>
    <submittedName>
        <fullName evidence="8">Nodulation efficiency protein D</fullName>
    </submittedName>
</protein>
<dbReference type="RefSeq" id="WP_094205686.1">
    <property type="nucleotide sequence ID" value="NZ_JAWGQT010000014.1"/>
</dbReference>
<dbReference type="InterPro" id="IPR002810">
    <property type="entry name" value="NfeD-like_C"/>
</dbReference>
<sequence>MDIFSNHILSMIFLAVTFICITLLMLSNKKIKYGVLTAVFSVLFILSYYNHGDINIVGILVFLIGLLFVGLELIVPGGFIAGIVGVLSMIVGISMIINNLYLAFLTVVIAITIDVLFILVFLSKDFDSSKLNKFVLKETNSKSFTQSSKKYLNKKGITITPLRPSGKIEIDGDYIDAITRGDFIPKGCEVVVSEIKDFKIIVRRV</sequence>
<dbReference type="Pfam" id="PF01957">
    <property type="entry name" value="NfeD"/>
    <property type="match status" value="1"/>
</dbReference>
<evidence type="ECO:0000259" key="6">
    <source>
        <dbReference type="Pfam" id="PF01957"/>
    </source>
</evidence>
<keyword evidence="2 5" id="KW-0812">Transmembrane</keyword>
<organism evidence="8 9">
    <name type="scientific">Finegoldia magna</name>
    <name type="common">Peptostreptococcus magnus</name>
    <dbReference type="NCBI Taxonomy" id="1260"/>
    <lineage>
        <taxon>Bacteria</taxon>
        <taxon>Bacillati</taxon>
        <taxon>Bacillota</taxon>
        <taxon>Tissierellia</taxon>
        <taxon>Tissierellales</taxon>
        <taxon>Peptoniphilaceae</taxon>
        <taxon>Finegoldia</taxon>
    </lineage>
</organism>
<dbReference type="PANTHER" id="PTHR33507:SF3">
    <property type="entry name" value="INNER MEMBRANE PROTEIN YBBJ"/>
    <property type="match status" value="1"/>
</dbReference>
<dbReference type="InterPro" id="IPR056739">
    <property type="entry name" value="NfeD_membrane"/>
</dbReference>
<dbReference type="Proteomes" id="UP000215413">
    <property type="component" value="Unassembled WGS sequence"/>
</dbReference>
<dbReference type="Pfam" id="PF24961">
    <property type="entry name" value="NfeD_membrane"/>
    <property type="match status" value="1"/>
</dbReference>
<dbReference type="Gene3D" id="2.40.50.140">
    <property type="entry name" value="Nucleic acid-binding proteins"/>
    <property type="match status" value="1"/>
</dbReference>
<evidence type="ECO:0000256" key="4">
    <source>
        <dbReference type="ARBA" id="ARBA00023136"/>
    </source>
</evidence>
<feature type="transmembrane region" description="Helical" evidence="5">
    <location>
        <begin position="103"/>
        <end position="123"/>
    </location>
</feature>
<feature type="transmembrane region" description="Helical" evidence="5">
    <location>
        <begin position="79"/>
        <end position="97"/>
    </location>
</feature>
<dbReference type="GO" id="GO:0005886">
    <property type="term" value="C:plasma membrane"/>
    <property type="evidence" value="ECO:0007669"/>
    <property type="project" value="TreeGrafter"/>
</dbReference>
<comment type="subcellular location">
    <subcellularLocation>
        <location evidence="1">Membrane</location>
        <topology evidence="1">Multi-pass membrane protein</topology>
    </subcellularLocation>
</comment>
<evidence type="ECO:0000256" key="5">
    <source>
        <dbReference type="SAM" id="Phobius"/>
    </source>
</evidence>
<evidence type="ECO:0000313" key="9">
    <source>
        <dbReference type="Proteomes" id="UP000215413"/>
    </source>
</evidence>
<evidence type="ECO:0000256" key="1">
    <source>
        <dbReference type="ARBA" id="ARBA00004141"/>
    </source>
</evidence>
<feature type="domain" description="NfeD-like C-terminal" evidence="6">
    <location>
        <begin position="150"/>
        <end position="204"/>
    </location>
</feature>
<keyword evidence="4 5" id="KW-0472">Membrane</keyword>
<dbReference type="AlphaFoldDB" id="A0A233V5A0"/>
<evidence type="ECO:0000256" key="2">
    <source>
        <dbReference type="ARBA" id="ARBA00022692"/>
    </source>
</evidence>
<dbReference type="InterPro" id="IPR012340">
    <property type="entry name" value="NA-bd_OB-fold"/>
</dbReference>
<evidence type="ECO:0000313" key="8">
    <source>
        <dbReference type="EMBL" id="OXZ27568.1"/>
    </source>
</evidence>
<dbReference type="SUPFAM" id="SSF141322">
    <property type="entry name" value="NfeD domain-like"/>
    <property type="match status" value="1"/>
</dbReference>
<feature type="domain" description="NfeD integral membrane" evidence="7">
    <location>
        <begin position="9"/>
        <end position="121"/>
    </location>
</feature>
<comment type="caution">
    <text evidence="8">The sequence shown here is derived from an EMBL/GenBank/DDBJ whole genome shotgun (WGS) entry which is preliminary data.</text>
</comment>
<feature type="transmembrane region" description="Helical" evidence="5">
    <location>
        <begin position="56"/>
        <end position="74"/>
    </location>
</feature>
<evidence type="ECO:0000256" key="3">
    <source>
        <dbReference type="ARBA" id="ARBA00022989"/>
    </source>
</evidence>
<feature type="transmembrane region" description="Helical" evidence="5">
    <location>
        <begin position="33"/>
        <end position="50"/>
    </location>
</feature>
<reference evidence="9" key="1">
    <citation type="submission" date="2017-04" db="EMBL/GenBank/DDBJ databases">
        <title>Finegoldia magna isolated from orthopedic joint implant-associated infections.</title>
        <authorList>
            <person name="Bjorklund S."/>
            <person name="Bruggemann H."/>
            <person name="Jensen A."/>
            <person name="Hellmark B."/>
            <person name="Soderquist B."/>
        </authorList>
    </citation>
    <scope>NUCLEOTIDE SEQUENCE [LARGE SCALE GENOMIC DNA]</scope>
    <source>
        <strain evidence="9">CCUG 54800</strain>
    </source>
</reference>
<dbReference type="PANTHER" id="PTHR33507">
    <property type="entry name" value="INNER MEMBRANE PROTEIN YBBJ"/>
    <property type="match status" value="1"/>
</dbReference>
<accession>A0A233V5A0</accession>